<keyword evidence="3" id="KW-1185">Reference proteome</keyword>
<evidence type="ECO:0000313" key="2">
    <source>
        <dbReference type="EnsemblPlants" id="KQL29447"/>
    </source>
</evidence>
<reference evidence="3" key="1">
    <citation type="journal article" date="2012" name="Nat. Biotechnol.">
        <title>Reference genome sequence of the model plant Setaria.</title>
        <authorList>
            <person name="Bennetzen J.L."/>
            <person name="Schmutz J."/>
            <person name="Wang H."/>
            <person name="Percifield R."/>
            <person name="Hawkins J."/>
            <person name="Pontaroli A.C."/>
            <person name="Estep M."/>
            <person name="Feng L."/>
            <person name="Vaughn J.N."/>
            <person name="Grimwood J."/>
            <person name="Jenkins J."/>
            <person name="Barry K."/>
            <person name="Lindquist E."/>
            <person name="Hellsten U."/>
            <person name="Deshpande S."/>
            <person name="Wang X."/>
            <person name="Wu X."/>
            <person name="Mitros T."/>
            <person name="Triplett J."/>
            <person name="Yang X."/>
            <person name="Ye C.Y."/>
            <person name="Mauro-Herrera M."/>
            <person name="Wang L."/>
            <person name="Li P."/>
            <person name="Sharma M."/>
            <person name="Sharma R."/>
            <person name="Ronald P.C."/>
            <person name="Panaud O."/>
            <person name="Kellogg E.A."/>
            <person name="Brutnell T.P."/>
            <person name="Doust A.N."/>
            <person name="Tuskan G.A."/>
            <person name="Rokhsar D."/>
            <person name="Devos K.M."/>
        </authorList>
    </citation>
    <scope>NUCLEOTIDE SEQUENCE [LARGE SCALE GENOMIC DNA]</scope>
    <source>
        <strain evidence="3">cv. Yugu1</strain>
    </source>
</reference>
<dbReference type="InParanoid" id="K3Z1E5"/>
<dbReference type="AlphaFoldDB" id="K3Z1E5"/>
<dbReference type="HOGENOM" id="CLU_2709486_0_0_1"/>
<evidence type="ECO:0000313" key="3">
    <source>
        <dbReference type="Proteomes" id="UP000004995"/>
    </source>
</evidence>
<feature type="compositionally biased region" description="Basic residues" evidence="1">
    <location>
        <begin position="63"/>
        <end position="73"/>
    </location>
</feature>
<dbReference type="EMBL" id="AGNK02000243">
    <property type="status" value="NOT_ANNOTATED_CDS"/>
    <property type="molecule type" value="Genomic_DNA"/>
</dbReference>
<feature type="region of interest" description="Disordered" evidence="1">
    <location>
        <begin position="1"/>
        <end position="73"/>
    </location>
</feature>
<evidence type="ECO:0000256" key="1">
    <source>
        <dbReference type="SAM" id="MobiDB-lite"/>
    </source>
</evidence>
<organism evidence="2 3">
    <name type="scientific">Setaria italica</name>
    <name type="common">Foxtail millet</name>
    <name type="synonym">Panicum italicum</name>
    <dbReference type="NCBI Taxonomy" id="4555"/>
    <lineage>
        <taxon>Eukaryota</taxon>
        <taxon>Viridiplantae</taxon>
        <taxon>Streptophyta</taxon>
        <taxon>Embryophyta</taxon>
        <taxon>Tracheophyta</taxon>
        <taxon>Spermatophyta</taxon>
        <taxon>Magnoliopsida</taxon>
        <taxon>Liliopsida</taxon>
        <taxon>Poales</taxon>
        <taxon>Poaceae</taxon>
        <taxon>PACMAD clade</taxon>
        <taxon>Panicoideae</taxon>
        <taxon>Panicodae</taxon>
        <taxon>Paniceae</taxon>
        <taxon>Cenchrinae</taxon>
        <taxon>Setaria</taxon>
    </lineage>
</organism>
<dbReference type="Proteomes" id="UP000004995">
    <property type="component" value="Unassembled WGS sequence"/>
</dbReference>
<sequence>MHPNKPEMGAARSGCSPVARSGCSPAARTALDPSTKNFYGSTACARYPCPPSRLKPDTSGQAGRRRRQQLVPP</sequence>
<reference evidence="2" key="2">
    <citation type="submission" date="2018-08" db="UniProtKB">
        <authorList>
            <consortium name="EnsemblPlants"/>
        </authorList>
    </citation>
    <scope>IDENTIFICATION</scope>
    <source>
        <strain evidence="2">Yugu1</strain>
    </source>
</reference>
<dbReference type="EnsemblPlants" id="KQL29447">
    <property type="protein sequence ID" value="KQL29447"/>
    <property type="gene ID" value="SETIT_020363mg"/>
</dbReference>
<dbReference type="Gramene" id="KQL29447">
    <property type="protein sequence ID" value="KQL29447"/>
    <property type="gene ID" value="SETIT_020363mg"/>
</dbReference>
<proteinExistence type="predicted"/>
<protein>
    <submittedName>
        <fullName evidence="2">Uncharacterized protein</fullName>
    </submittedName>
</protein>
<accession>K3Z1E5</accession>
<name>K3Z1E5_SETIT</name>